<evidence type="ECO:0000313" key="3">
    <source>
        <dbReference type="Proteomes" id="UP001219525"/>
    </source>
</evidence>
<organism evidence="2 3">
    <name type="scientific">Mycena pura</name>
    <dbReference type="NCBI Taxonomy" id="153505"/>
    <lineage>
        <taxon>Eukaryota</taxon>
        <taxon>Fungi</taxon>
        <taxon>Dikarya</taxon>
        <taxon>Basidiomycota</taxon>
        <taxon>Agaricomycotina</taxon>
        <taxon>Agaricomycetes</taxon>
        <taxon>Agaricomycetidae</taxon>
        <taxon>Agaricales</taxon>
        <taxon>Marasmiineae</taxon>
        <taxon>Mycenaceae</taxon>
        <taxon>Mycena</taxon>
    </lineage>
</organism>
<dbReference type="AlphaFoldDB" id="A0AAD6YIP1"/>
<feature type="signal peptide" evidence="1">
    <location>
        <begin position="1"/>
        <end position="18"/>
    </location>
</feature>
<accession>A0AAD6YIP1</accession>
<dbReference type="EMBL" id="JARJCW010000015">
    <property type="protein sequence ID" value="KAJ7216563.1"/>
    <property type="molecule type" value="Genomic_DNA"/>
</dbReference>
<keyword evidence="1" id="KW-0732">Signal</keyword>
<gene>
    <name evidence="2" type="ORF">GGX14DRAFT_391376</name>
</gene>
<protein>
    <submittedName>
        <fullName evidence="2">Uncharacterized protein</fullName>
    </submittedName>
</protein>
<name>A0AAD6YIP1_9AGAR</name>
<keyword evidence="3" id="KW-1185">Reference proteome</keyword>
<dbReference type="Proteomes" id="UP001219525">
    <property type="component" value="Unassembled WGS sequence"/>
</dbReference>
<feature type="chain" id="PRO_5042266709" evidence="1">
    <location>
        <begin position="19"/>
        <end position="309"/>
    </location>
</feature>
<sequence>MVVASIAFSSVLLCPSLPVAPCATHILRSALPPPSISKAEMGSVHPLVLGDAARPASFADTEIIARASVRSYRLASATKRNDAYRAMDLALHICPLSWGYEAWRTLASLIDVDLRGGADARLAAGCPRTPTYSNIDAAHPHPNWDVPSSLRLLSILARLYQQGNNNYHLMSARLDAARTYRSGGMRVWGGDVRVLGSDVRRAQQTALRWAQRVVAAVTVSERGRAPGRRGNARMQRRQRDVHWPARWQAHGVVVAAPRSTDSTWIFVLSASGNEQGGAAATSTVVATRKAAAAASTAVAAASTAVGEQE</sequence>
<comment type="caution">
    <text evidence="2">The sequence shown here is derived from an EMBL/GenBank/DDBJ whole genome shotgun (WGS) entry which is preliminary data.</text>
</comment>
<evidence type="ECO:0000256" key="1">
    <source>
        <dbReference type="SAM" id="SignalP"/>
    </source>
</evidence>
<proteinExistence type="predicted"/>
<reference evidence="2" key="1">
    <citation type="submission" date="2023-03" db="EMBL/GenBank/DDBJ databases">
        <title>Massive genome expansion in bonnet fungi (Mycena s.s.) driven by repeated elements and novel gene families across ecological guilds.</title>
        <authorList>
            <consortium name="Lawrence Berkeley National Laboratory"/>
            <person name="Harder C.B."/>
            <person name="Miyauchi S."/>
            <person name="Viragh M."/>
            <person name="Kuo A."/>
            <person name="Thoen E."/>
            <person name="Andreopoulos B."/>
            <person name="Lu D."/>
            <person name="Skrede I."/>
            <person name="Drula E."/>
            <person name="Henrissat B."/>
            <person name="Morin E."/>
            <person name="Kohler A."/>
            <person name="Barry K."/>
            <person name="LaButti K."/>
            <person name="Morin E."/>
            <person name="Salamov A."/>
            <person name="Lipzen A."/>
            <person name="Mereny Z."/>
            <person name="Hegedus B."/>
            <person name="Baldrian P."/>
            <person name="Stursova M."/>
            <person name="Weitz H."/>
            <person name="Taylor A."/>
            <person name="Grigoriev I.V."/>
            <person name="Nagy L.G."/>
            <person name="Martin F."/>
            <person name="Kauserud H."/>
        </authorList>
    </citation>
    <scope>NUCLEOTIDE SEQUENCE</scope>
    <source>
        <strain evidence="2">9144</strain>
    </source>
</reference>
<evidence type="ECO:0000313" key="2">
    <source>
        <dbReference type="EMBL" id="KAJ7216563.1"/>
    </source>
</evidence>